<dbReference type="NCBIfam" id="NF004774">
    <property type="entry name" value="PRK06114.1"/>
    <property type="match status" value="1"/>
</dbReference>
<accession>A0A543C205</accession>
<dbReference type="PANTHER" id="PTHR42760:SF115">
    <property type="entry name" value="3-OXOACYL-[ACYL-CARRIER-PROTEIN] REDUCTASE FABG"/>
    <property type="match status" value="1"/>
</dbReference>
<gene>
    <name evidence="3" type="ORF">FB558_8647</name>
</gene>
<evidence type="ECO:0000313" key="3">
    <source>
        <dbReference type="EMBL" id="TQL91098.1"/>
    </source>
</evidence>
<dbReference type="InterPro" id="IPR002347">
    <property type="entry name" value="SDR_fam"/>
</dbReference>
<comment type="caution">
    <text evidence="3">The sequence shown here is derived from an EMBL/GenBank/DDBJ whole genome shotgun (WGS) entry which is preliminary data.</text>
</comment>
<dbReference type="EMBL" id="VFPA01000010">
    <property type="protein sequence ID" value="TQL91098.1"/>
    <property type="molecule type" value="Genomic_DNA"/>
</dbReference>
<dbReference type="PROSITE" id="PS00061">
    <property type="entry name" value="ADH_SHORT"/>
    <property type="match status" value="1"/>
</dbReference>
<protein>
    <submittedName>
        <fullName evidence="3">NAD(P)-dependent dehydrogenase (Short-subunit alcohol dehydrogenase family)</fullName>
    </submittedName>
</protein>
<dbReference type="Gene3D" id="3.40.50.720">
    <property type="entry name" value="NAD(P)-binding Rossmann-like Domain"/>
    <property type="match status" value="1"/>
</dbReference>
<sequence>MPDSFSLDGKVAFVTGAGRGIGHAIAVGWARAGAAVACFDLDGDSAERTAAELRTLGGRAIGMGGDVTDADSVRTAVDRTTAELGGLHIALNNAGIAHQAPAEDLDPADWRRMIEVNLTGVFLCAQAEARVMLPNGGGSIINLASMSGSIVNRGLTQAHYNSAKAGVAHLTKSLAAEWAQRGIRVNSISPGYTLTPMTQRPEVAGARAEWEDQTPMGRMVQMEELVGPAVFLASSASSACTGVDLMVDCGFVCW</sequence>
<evidence type="ECO:0000256" key="2">
    <source>
        <dbReference type="ARBA" id="ARBA00023002"/>
    </source>
</evidence>
<dbReference type="InterPro" id="IPR036291">
    <property type="entry name" value="NAD(P)-bd_dom_sf"/>
</dbReference>
<proteinExistence type="inferred from homology"/>
<reference evidence="3 4" key="1">
    <citation type="submission" date="2019-06" db="EMBL/GenBank/DDBJ databases">
        <title>Sequencing the genomes of 1000 actinobacteria strains.</title>
        <authorList>
            <person name="Klenk H.-P."/>
        </authorList>
    </citation>
    <scope>NUCLEOTIDE SEQUENCE [LARGE SCALE GENOMIC DNA]</scope>
    <source>
        <strain evidence="3 4">DSM 45301</strain>
    </source>
</reference>
<dbReference type="Pfam" id="PF13561">
    <property type="entry name" value="adh_short_C2"/>
    <property type="match status" value="1"/>
</dbReference>
<organism evidence="3 4">
    <name type="scientific">Pseudonocardia kunmingensis</name>
    <dbReference type="NCBI Taxonomy" id="630975"/>
    <lineage>
        <taxon>Bacteria</taxon>
        <taxon>Bacillati</taxon>
        <taxon>Actinomycetota</taxon>
        <taxon>Actinomycetes</taxon>
        <taxon>Pseudonocardiales</taxon>
        <taxon>Pseudonocardiaceae</taxon>
        <taxon>Pseudonocardia</taxon>
    </lineage>
</organism>
<dbReference type="OrthoDB" id="286404at2"/>
<dbReference type="RefSeq" id="WP_142065465.1">
    <property type="nucleotide sequence ID" value="NZ_VFPA01000010.1"/>
</dbReference>
<dbReference type="Proteomes" id="UP000315677">
    <property type="component" value="Unassembled WGS sequence"/>
</dbReference>
<dbReference type="FunFam" id="3.40.50.720:FF:000240">
    <property type="entry name" value="SDR family oxidoreductase"/>
    <property type="match status" value="1"/>
</dbReference>
<dbReference type="SUPFAM" id="SSF51735">
    <property type="entry name" value="NAD(P)-binding Rossmann-fold domains"/>
    <property type="match status" value="1"/>
</dbReference>
<dbReference type="AlphaFoldDB" id="A0A543C205"/>
<dbReference type="GO" id="GO:0005975">
    <property type="term" value="P:carbohydrate metabolic process"/>
    <property type="evidence" value="ECO:0007669"/>
    <property type="project" value="UniProtKB-ARBA"/>
</dbReference>
<evidence type="ECO:0000256" key="1">
    <source>
        <dbReference type="ARBA" id="ARBA00006484"/>
    </source>
</evidence>
<dbReference type="PANTHER" id="PTHR42760">
    <property type="entry name" value="SHORT-CHAIN DEHYDROGENASES/REDUCTASES FAMILY MEMBER"/>
    <property type="match status" value="1"/>
</dbReference>
<keyword evidence="2" id="KW-0560">Oxidoreductase</keyword>
<dbReference type="GO" id="GO:0016616">
    <property type="term" value="F:oxidoreductase activity, acting on the CH-OH group of donors, NAD or NADP as acceptor"/>
    <property type="evidence" value="ECO:0007669"/>
    <property type="project" value="UniProtKB-ARBA"/>
</dbReference>
<name>A0A543C205_9PSEU</name>
<dbReference type="InterPro" id="IPR020904">
    <property type="entry name" value="Sc_DH/Rdtase_CS"/>
</dbReference>
<keyword evidence="4" id="KW-1185">Reference proteome</keyword>
<dbReference type="PRINTS" id="PR00081">
    <property type="entry name" value="GDHRDH"/>
</dbReference>
<evidence type="ECO:0000313" key="4">
    <source>
        <dbReference type="Proteomes" id="UP000315677"/>
    </source>
</evidence>
<dbReference type="PRINTS" id="PR00080">
    <property type="entry name" value="SDRFAMILY"/>
</dbReference>
<comment type="similarity">
    <text evidence="1">Belongs to the short-chain dehydrogenases/reductases (SDR) family.</text>
</comment>